<dbReference type="InterPro" id="IPR013655">
    <property type="entry name" value="PAS_fold_3"/>
</dbReference>
<dbReference type="PATRIC" id="fig|121290.4.peg.2725"/>
<evidence type="ECO:0000256" key="3">
    <source>
        <dbReference type="ARBA" id="ARBA00022553"/>
    </source>
</evidence>
<evidence type="ECO:0000256" key="1">
    <source>
        <dbReference type="ARBA" id="ARBA00000085"/>
    </source>
</evidence>
<dbReference type="GO" id="GO:0004673">
    <property type="term" value="F:protein histidine kinase activity"/>
    <property type="evidence" value="ECO:0007669"/>
    <property type="project" value="UniProtKB-EC"/>
</dbReference>
<accession>A0A109BIQ6</accession>
<evidence type="ECO:0000313" key="8">
    <source>
        <dbReference type="EMBL" id="KWT69406.1"/>
    </source>
</evidence>
<sequence length="404" mass="45021">MTELEREKFIGPTAEQVECWLHAQSELDWARVGLPPLSDWDPALLAVLRMSVYAPSPMLLLVGHEGIVIANDAARQLFAIKASAGSFNGRAVADVLPAYAPLWKLILTRAQLGETTALRDEPIRTPASDGDEQLRWFHLDFMPVLDSANGFLGTLGMVCDVTDHIQRIHELSDSEERLRLALDGSGMVGVWTLDVALGLSTADVNVARAYGLSEEDCKNGIDDSLFFDAIHPDDRERVQAAFEHAVVTRSSYQNKYRVIGRDGKTRWVITSAKPSIDGYGEVTRMLGVVIDVTNQMETASALAESRFRFQTLTEALPQIVWSCAADGAHDYFSKRWSELRLRTSWRRRGRSWFFPTIGQRCRMSGMRRCVPASHMTSTIASAIIRVNIVGCASWLSRYVTTTAR</sequence>
<dbReference type="Gene3D" id="3.30.450.20">
    <property type="entry name" value="PAS domain"/>
    <property type="match status" value="2"/>
</dbReference>
<keyword evidence="4" id="KW-0808">Transferase</keyword>
<dbReference type="SMART" id="SM00086">
    <property type="entry name" value="PAC"/>
    <property type="match status" value="2"/>
</dbReference>
<dbReference type="AlphaFoldDB" id="A0A109BIQ6"/>
<gene>
    <name evidence="8" type="ORF">APY04_1489</name>
</gene>
<dbReference type="OrthoDB" id="7185134at2"/>
<evidence type="ECO:0000256" key="4">
    <source>
        <dbReference type="ARBA" id="ARBA00022679"/>
    </source>
</evidence>
<dbReference type="InterPro" id="IPR035965">
    <property type="entry name" value="PAS-like_dom_sf"/>
</dbReference>
<dbReference type="InterPro" id="IPR000014">
    <property type="entry name" value="PAS"/>
</dbReference>
<organism evidence="8 9">
    <name type="scientific">Hyphomicrobium sulfonivorans</name>
    <dbReference type="NCBI Taxonomy" id="121290"/>
    <lineage>
        <taxon>Bacteria</taxon>
        <taxon>Pseudomonadati</taxon>
        <taxon>Pseudomonadota</taxon>
        <taxon>Alphaproteobacteria</taxon>
        <taxon>Hyphomicrobiales</taxon>
        <taxon>Hyphomicrobiaceae</taxon>
        <taxon>Hyphomicrobium</taxon>
    </lineage>
</organism>
<evidence type="ECO:0000259" key="7">
    <source>
        <dbReference type="PROSITE" id="PS50113"/>
    </source>
</evidence>
<dbReference type="InterPro" id="IPR052162">
    <property type="entry name" value="Sensor_kinase/Photoreceptor"/>
</dbReference>
<comment type="caution">
    <text evidence="8">The sequence shown here is derived from an EMBL/GenBank/DDBJ whole genome shotgun (WGS) entry which is preliminary data.</text>
</comment>
<comment type="catalytic activity">
    <reaction evidence="1">
        <text>ATP + protein L-histidine = ADP + protein N-phospho-L-histidine.</text>
        <dbReference type="EC" id="2.7.13.3"/>
    </reaction>
</comment>
<dbReference type="PROSITE" id="PS50112">
    <property type="entry name" value="PAS"/>
    <property type="match status" value="1"/>
</dbReference>
<dbReference type="PROSITE" id="PS50113">
    <property type="entry name" value="PAC"/>
    <property type="match status" value="2"/>
</dbReference>
<dbReference type="PANTHER" id="PTHR43304:SF1">
    <property type="entry name" value="PAC DOMAIN-CONTAINING PROTEIN"/>
    <property type="match status" value="1"/>
</dbReference>
<dbReference type="InterPro" id="IPR001610">
    <property type="entry name" value="PAC"/>
</dbReference>
<dbReference type="EC" id="2.7.13.3" evidence="2"/>
<dbReference type="STRING" id="121290.APY04_1489"/>
<dbReference type="EMBL" id="LMTR01000045">
    <property type="protein sequence ID" value="KWT69406.1"/>
    <property type="molecule type" value="Genomic_DNA"/>
</dbReference>
<dbReference type="Pfam" id="PF08447">
    <property type="entry name" value="PAS_3"/>
    <property type="match status" value="1"/>
</dbReference>
<evidence type="ECO:0000256" key="2">
    <source>
        <dbReference type="ARBA" id="ARBA00012438"/>
    </source>
</evidence>
<keyword evidence="5" id="KW-0418">Kinase</keyword>
<dbReference type="Gene3D" id="2.10.70.100">
    <property type="match status" value="1"/>
</dbReference>
<dbReference type="SMART" id="SM00091">
    <property type="entry name" value="PAS"/>
    <property type="match status" value="1"/>
</dbReference>
<feature type="domain" description="PAC" evidence="7">
    <location>
        <begin position="252"/>
        <end position="304"/>
    </location>
</feature>
<dbReference type="CDD" id="cd00130">
    <property type="entry name" value="PAS"/>
    <property type="match status" value="1"/>
</dbReference>
<feature type="domain" description="PAC" evidence="7">
    <location>
        <begin position="119"/>
        <end position="173"/>
    </location>
</feature>
<feature type="domain" description="PAS" evidence="6">
    <location>
        <begin position="174"/>
        <end position="249"/>
    </location>
</feature>
<keyword evidence="9" id="KW-1185">Reference proteome</keyword>
<name>A0A109BIQ6_HYPSL</name>
<dbReference type="SUPFAM" id="SSF55785">
    <property type="entry name" value="PYP-like sensor domain (PAS domain)"/>
    <property type="match status" value="3"/>
</dbReference>
<evidence type="ECO:0000259" key="6">
    <source>
        <dbReference type="PROSITE" id="PS50112"/>
    </source>
</evidence>
<dbReference type="InterPro" id="IPR000700">
    <property type="entry name" value="PAS-assoc_C"/>
</dbReference>
<dbReference type="NCBIfam" id="TIGR00229">
    <property type="entry name" value="sensory_box"/>
    <property type="match status" value="1"/>
</dbReference>
<keyword evidence="3" id="KW-0597">Phosphoprotein</keyword>
<evidence type="ECO:0000313" key="9">
    <source>
        <dbReference type="Proteomes" id="UP000059074"/>
    </source>
</evidence>
<dbReference type="Pfam" id="PF13426">
    <property type="entry name" value="PAS_9"/>
    <property type="match status" value="1"/>
</dbReference>
<proteinExistence type="predicted"/>
<protein>
    <recommendedName>
        <fullName evidence="2">histidine kinase</fullName>
        <ecNumber evidence="2">2.7.13.3</ecNumber>
    </recommendedName>
</protein>
<dbReference type="PANTHER" id="PTHR43304">
    <property type="entry name" value="PHYTOCHROME-LIKE PROTEIN CPH1"/>
    <property type="match status" value="1"/>
</dbReference>
<evidence type="ECO:0000256" key="5">
    <source>
        <dbReference type="ARBA" id="ARBA00022777"/>
    </source>
</evidence>
<dbReference type="Proteomes" id="UP000059074">
    <property type="component" value="Unassembled WGS sequence"/>
</dbReference>
<reference evidence="8 9" key="1">
    <citation type="submission" date="2015-10" db="EMBL/GenBank/DDBJ databases">
        <title>Transcriptomic analysis of a linuron degrading triple-species bacterial consortium.</title>
        <authorList>
            <person name="Albers P."/>
        </authorList>
    </citation>
    <scope>NUCLEOTIDE SEQUENCE [LARGE SCALE GENOMIC DNA]</scope>
    <source>
        <strain evidence="8 9">WDL6</strain>
    </source>
</reference>